<dbReference type="PANTHER" id="PTHR46238">
    <property type="entry name" value="REVERSE TRANSCRIPTASE DOMAIN-CONTAINING PROTEIN"/>
    <property type="match status" value="1"/>
</dbReference>
<gene>
    <name evidence="2" type="primary">LOC107785905</name>
</gene>
<dbReference type="KEGG" id="nta:107785905"/>
<accession>A0A1S3ZED1</accession>
<proteinExistence type="predicted"/>
<name>A0A1S3ZED1_TOBAC</name>
<dbReference type="STRING" id="4097.A0A1S3ZED1"/>
<dbReference type="OrthoDB" id="1305822at2759"/>
<dbReference type="RefSeq" id="XP_016462798.1">
    <property type="nucleotide sequence ID" value="XM_016607312.1"/>
</dbReference>
<dbReference type="GeneID" id="107785905"/>
<dbReference type="AlphaFoldDB" id="A0A1S3ZED1"/>
<sequence length="120" mass="13781">MAKVNQAVEAIRTKTEYLKCKFNNVNQEADMEVKLNTQVIPKRGSFKYFGSIIQGNREIDKDVTHRIGAGWMKWRLASGVLCDKNVPLRLKRLDKIRNKVIGDKVGVTSVEEMKREARMT</sequence>
<reference evidence="1" key="1">
    <citation type="journal article" date="2014" name="Nat. Commun.">
        <title>The tobacco genome sequence and its comparison with those of tomato and potato.</title>
        <authorList>
            <person name="Sierro N."/>
            <person name="Battey J.N."/>
            <person name="Ouadi S."/>
            <person name="Bakaher N."/>
            <person name="Bovet L."/>
            <person name="Willig A."/>
            <person name="Goepfert S."/>
            <person name="Peitsch M.C."/>
            <person name="Ivanov N.V."/>
        </authorList>
    </citation>
    <scope>NUCLEOTIDE SEQUENCE [LARGE SCALE GENOMIC DNA]</scope>
</reference>
<dbReference type="PaxDb" id="4097-A0A1S3ZED1"/>
<keyword evidence="1" id="KW-1185">Reference proteome</keyword>
<evidence type="ECO:0000313" key="1">
    <source>
        <dbReference type="Proteomes" id="UP000790787"/>
    </source>
</evidence>
<dbReference type="PANTHER" id="PTHR46238:SF8">
    <property type="entry name" value="ENDONUCLEASE_EXONUCLEASE_PHOSPHATASE DOMAIN-CONTAINING PROTEIN"/>
    <property type="match status" value="1"/>
</dbReference>
<dbReference type="Proteomes" id="UP000790787">
    <property type="component" value="Chromosome 22"/>
</dbReference>
<reference evidence="2" key="2">
    <citation type="submission" date="2025-08" db="UniProtKB">
        <authorList>
            <consortium name="RefSeq"/>
        </authorList>
    </citation>
    <scope>IDENTIFICATION</scope>
    <source>
        <tissue evidence="2">Leaf</tissue>
    </source>
</reference>
<evidence type="ECO:0000313" key="2">
    <source>
        <dbReference type="RefSeq" id="XP_016462798.1"/>
    </source>
</evidence>
<organism evidence="1 2">
    <name type="scientific">Nicotiana tabacum</name>
    <name type="common">Common tobacco</name>
    <dbReference type="NCBI Taxonomy" id="4097"/>
    <lineage>
        <taxon>Eukaryota</taxon>
        <taxon>Viridiplantae</taxon>
        <taxon>Streptophyta</taxon>
        <taxon>Embryophyta</taxon>
        <taxon>Tracheophyta</taxon>
        <taxon>Spermatophyta</taxon>
        <taxon>Magnoliopsida</taxon>
        <taxon>eudicotyledons</taxon>
        <taxon>Gunneridae</taxon>
        <taxon>Pentapetalae</taxon>
        <taxon>asterids</taxon>
        <taxon>lamiids</taxon>
        <taxon>Solanales</taxon>
        <taxon>Solanaceae</taxon>
        <taxon>Nicotianoideae</taxon>
        <taxon>Nicotianeae</taxon>
        <taxon>Nicotiana</taxon>
    </lineage>
</organism>
<protein>
    <submittedName>
        <fullName evidence="2">Uncharacterized protein LOC107785905</fullName>
    </submittedName>
</protein>